<dbReference type="EC" id="6.1.1.16" evidence="1"/>
<dbReference type="Proteomes" id="UP001145114">
    <property type="component" value="Unassembled WGS sequence"/>
</dbReference>
<organism evidence="1 2">
    <name type="scientific">Spiromyces aspiralis</name>
    <dbReference type="NCBI Taxonomy" id="68401"/>
    <lineage>
        <taxon>Eukaryota</taxon>
        <taxon>Fungi</taxon>
        <taxon>Fungi incertae sedis</taxon>
        <taxon>Zoopagomycota</taxon>
        <taxon>Kickxellomycotina</taxon>
        <taxon>Kickxellomycetes</taxon>
        <taxon>Kickxellales</taxon>
        <taxon>Kickxellaceae</taxon>
        <taxon>Spiromyces</taxon>
    </lineage>
</organism>
<comment type="caution">
    <text evidence="1">The sequence shown here is derived from an EMBL/GenBank/DDBJ whole genome shotgun (WGS) entry which is preliminary data.</text>
</comment>
<reference evidence="1" key="1">
    <citation type="submission" date="2022-06" db="EMBL/GenBank/DDBJ databases">
        <title>Phylogenomic reconstructions and comparative analyses of Kickxellomycotina fungi.</title>
        <authorList>
            <person name="Reynolds N.K."/>
            <person name="Stajich J.E."/>
            <person name="Barry K."/>
            <person name="Grigoriev I.V."/>
            <person name="Crous P."/>
            <person name="Smith M.E."/>
        </authorList>
    </citation>
    <scope>NUCLEOTIDE SEQUENCE</scope>
    <source>
        <strain evidence="1">RSA 2271</strain>
    </source>
</reference>
<evidence type="ECO:0000313" key="1">
    <source>
        <dbReference type="EMBL" id="KAJ1676803.1"/>
    </source>
</evidence>
<feature type="non-terminal residue" evidence="1">
    <location>
        <position position="295"/>
    </location>
</feature>
<gene>
    <name evidence="1" type="primary">CYR1_4</name>
    <name evidence="1" type="ORF">EV182_007472</name>
</gene>
<sequence length="295" mass="33767">MSKSLKNFISIKEALKVHSARQLRLLFLMQRWDAPSDYKDESMKESKAIEAKFSNFFTNVNAKLRDARHKESESDGQRHFKDAELALIEGLKRAQRLVHDALSDSFNTPRALDALKDLVSATNEYMGQRRDDVDVQAIGMVARYVTRMCRMFGLAPDTDYRTIGWGSLDVDKAGADAADGVGSKEDSILPYLRVLSNFRDQVRRAAISGECDKRTLLDLCDTVRNELLPPLDVMLDDQEDGTALIKFIDSKEWQRQKEEKEAKRREKEQQKLERAKAAEKKRLERLEKGKVAPEE</sequence>
<keyword evidence="1" id="KW-0436">Ligase</keyword>
<dbReference type="EMBL" id="JAMZIH010003468">
    <property type="protein sequence ID" value="KAJ1676803.1"/>
    <property type="molecule type" value="Genomic_DNA"/>
</dbReference>
<proteinExistence type="predicted"/>
<accession>A0ACC1HLZ2</accession>
<name>A0ACC1HLZ2_9FUNG</name>
<protein>
    <submittedName>
        <fullName evidence="1">Cysteinyl-tRNA synthetase</fullName>
        <ecNumber evidence="1">6.1.1.16</ecNumber>
    </submittedName>
</protein>
<evidence type="ECO:0000313" key="2">
    <source>
        <dbReference type="Proteomes" id="UP001145114"/>
    </source>
</evidence>
<keyword evidence="2" id="KW-1185">Reference proteome</keyword>